<dbReference type="eggNOG" id="KOG0017">
    <property type="taxonomic scope" value="Eukaryota"/>
</dbReference>
<sequence>MWFVEGHDKLDCLAPVNYVFSKRTILLAGHTLYTAEDWAKVLIRMLFLLDWGVPHNLNNAVSNTIGRAPNELIYGFRLRGILDLAATSGIEDEEVDAQALEALRKIYYKEAEFLIDTLSPTRAGPYKVIRKIGQQAFKLDFPEHWKVHPVVSVAHLWKPAQGEDPYQRTIPPPAPIAIDDEEVADHWEVERIVQQRIRWKNKMPYRDLLVRWVGFTAKDDN</sequence>
<organism evidence="2 3">
    <name type="scientific">Fusarium vanettenii (strain ATCC MYA-4622 / CBS 123669 / FGSC 9596 / NRRL 45880 / 77-13-4)</name>
    <name type="common">Fusarium solani subsp. pisi</name>
    <dbReference type="NCBI Taxonomy" id="660122"/>
    <lineage>
        <taxon>Eukaryota</taxon>
        <taxon>Fungi</taxon>
        <taxon>Dikarya</taxon>
        <taxon>Ascomycota</taxon>
        <taxon>Pezizomycotina</taxon>
        <taxon>Sordariomycetes</taxon>
        <taxon>Hypocreomycetidae</taxon>
        <taxon>Hypocreales</taxon>
        <taxon>Nectriaceae</taxon>
        <taxon>Fusarium</taxon>
        <taxon>Fusarium solani species complex</taxon>
        <taxon>Fusarium vanettenii</taxon>
    </lineage>
</organism>
<dbReference type="KEGG" id="nhe:NECHADRAFT_89443"/>
<dbReference type="VEuPathDB" id="FungiDB:NECHADRAFT_89443"/>
<dbReference type="Pfam" id="PF24626">
    <property type="entry name" value="SH3_Tf2-1"/>
    <property type="match status" value="1"/>
</dbReference>
<dbReference type="HOGENOM" id="CLU_1250984_0_0_1"/>
<evidence type="ECO:0000259" key="1">
    <source>
        <dbReference type="Pfam" id="PF24626"/>
    </source>
</evidence>
<protein>
    <recommendedName>
        <fullName evidence="1">Tf2-1-like SH3-like domain-containing protein</fullName>
    </recommendedName>
</protein>
<dbReference type="AlphaFoldDB" id="C7ZR80"/>
<dbReference type="InterPro" id="IPR056924">
    <property type="entry name" value="SH3_Tf2-1"/>
</dbReference>
<evidence type="ECO:0000313" key="2">
    <source>
        <dbReference type="EMBL" id="EEU33476.1"/>
    </source>
</evidence>
<dbReference type="EMBL" id="GG699041">
    <property type="protein sequence ID" value="EEU33476.1"/>
    <property type="molecule type" value="Genomic_DNA"/>
</dbReference>
<reference evidence="2 3" key="1">
    <citation type="journal article" date="2009" name="PLoS Genet.">
        <title>The genome of Nectria haematococca: contribution of supernumerary chromosomes to gene expansion.</title>
        <authorList>
            <person name="Coleman J.J."/>
            <person name="Rounsley S.D."/>
            <person name="Rodriguez-Carres M."/>
            <person name="Kuo A."/>
            <person name="Wasmann C.C."/>
            <person name="Grimwood J."/>
            <person name="Schmutz J."/>
            <person name="Taga M."/>
            <person name="White G.J."/>
            <person name="Zhou S."/>
            <person name="Schwartz D.C."/>
            <person name="Freitag M."/>
            <person name="Ma L.J."/>
            <person name="Danchin E.G."/>
            <person name="Henrissat B."/>
            <person name="Coutinho P.M."/>
            <person name="Nelson D.R."/>
            <person name="Straney D."/>
            <person name="Napoli C.A."/>
            <person name="Barker B.M."/>
            <person name="Gribskov M."/>
            <person name="Rep M."/>
            <person name="Kroken S."/>
            <person name="Molnar I."/>
            <person name="Rensing C."/>
            <person name="Kennell J.C."/>
            <person name="Zamora J."/>
            <person name="Farman M.L."/>
            <person name="Selker E.U."/>
            <person name="Salamov A."/>
            <person name="Shapiro H."/>
            <person name="Pangilinan J."/>
            <person name="Lindquist E."/>
            <person name="Lamers C."/>
            <person name="Grigoriev I.V."/>
            <person name="Geiser D.M."/>
            <person name="Covert S.F."/>
            <person name="Temporini E."/>
            <person name="Vanetten H.D."/>
        </authorList>
    </citation>
    <scope>NUCLEOTIDE SEQUENCE [LARGE SCALE GENOMIC DNA]</scope>
    <source>
        <strain evidence="3">ATCC MYA-4622 / CBS 123669 / FGSC 9596 / NRRL 45880 / 77-13-4</strain>
    </source>
</reference>
<gene>
    <name evidence="2" type="ORF">NECHADRAFT_89443</name>
</gene>
<name>C7ZR80_FUSV7</name>
<dbReference type="Proteomes" id="UP000005206">
    <property type="component" value="Unassembled WGS sequence"/>
</dbReference>
<feature type="domain" description="Tf2-1-like SH3-like" evidence="1">
    <location>
        <begin position="118"/>
        <end position="156"/>
    </location>
</feature>
<dbReference type="RefSeq" id="XP_003039189.1">
    <property type="nucleotide sequence ID" value="XM_003039143.1"/>
</dbReference>
<dbReference type="InParanoid" id="C7ZR80"/>
<dbReference type="GeneID" id="9666713"/>
<keyword evidence="3" id="KW-1185">Reference proteome</keyword>
<accession>C7ZR80</accession>
<proteinExistence type="predicted"/>
<dbReference type="CDD" id="cd00024">
    <property type="entry name" value="CD_CSD"/>
    <property type="match status" value="1"/>
</dbReference>
<evidence type="ECO:0000313" key="3">
    <source>
        <dbReference type="Proteomes" id="UP000005206"/>
    </source>
</evidence>
<dbReference type="OrthoDB" id="4779840at2759"/>